<name>T1BHN9_9ZZZZ</name>
<comment type="caution">
    <text evidence="1">The sequence shown here is derived from an EMBL/GenBank/DDBJ whole genome shotgun (WGS) entry which is preliminary data.</text>
</comment>
<dbReference type="AlphaFoldDB" id="T1BHN9"/>
<organism evidence="1">
    <name type="scientific">mine drainage metagenome</name>
    <dbReference type="NCBI Taxonomy" id="410659"/>
    <lineage>
        <taxon>unclassified sequences</taxon>
        <taxon>metagenomes</taxon>
        <taxon>ecological metagenomes</taxon>
    </lineage>
</organism>
<dbReference type="EMBL" id="AUZY01006934">
    <property type="protein sequence ID" value="EQD52614.1"/>
    <property type="molecule type" value="Genomic_DNA"/>
</dbReference>
<reference evidence="1" key="2">
    <citation type="journal article" date="2014" name="ISME J.">
        <title>Microbial stratification in low pH oxic and suboxic macroscopic growths along an acid mine drainage.</title>
        <authorList>
            <person name="Mendez-Garcia C."/>
            <person name="Mesa V."/>
            <person name="Sprenger R.R."/>
            <person name="Richter M."/>
            <person name="Diez M.S."/>
            <person name="Solano J."/>
            <person name="Bargiela R."/>
            <person name="Golyshina O.V."/>
            <person name="Manteca A."/>
            <person name="Ramos J.L."/>
            <person name="Gallego J.R."/>
            <person name="Llorente I."/>
            <person name="Martins Dos Santos V.A."/>
            <person name="Jensen O.N."/>
            <person name="Pelaez A.I."/>
            <person name="Sanchez J."/>
            <person name="Ferrer M."/>
        </authorList>
    </citation>
    <scope>NUCLEOTIDE SEQUENCE</scope>
</reference>
<protein>
    <recommendedName>
        <fullName evidence="2">ACT domain-containing protein</fullName>
    </recommendedName>
</protein>
<evidence type="ECO:0000313" key="1">
    <source>
        <dbReference type="EMBL" id="EQD52614.1"/>
    </source>
</evidence>
<evidence type="ECO:0008006" key="2">
    <source>
        <dbReference type="Google" id="ProtNLM"/>
    </source>
</evidence>
<proteinExistence type="predicted"/>
<feature type="non-terminal residue" evidence="1">
    <location>
        <position position="1"/>
    </location>
</feature>
<accession>T1BHN9</accession>
<reference evidence="1" key="1">
    <citation type="submission" date="2013-08" db="EMBL/GenBank/DDBJ databases">
        <authorList>
            <person name="Mendez C."/>
            <person name="Richter M."/>
            <person name="Ferrer M."/>
            <person name="Sanchez J."/>
        </authorList>
    </citation>
    <scope>NUCLEOTIDE SEQUENCE</scope>
</reference>
<gene>
    <name evidence="1" type="ORF">B1B_10646</name>
</gene>
<sequence>SALARRICADLGIEAADGVIAAVRRYPRSRGEVARAAAVRRVVRKSRVETRTKVATITASLGGEVLQRLGDVVEELLDENSLCRLIQVSRGTVIIVDEDSVPRVVKALRADQVVRIRKNLVEVAVTSPESIEETPGLLTLLTAVLSAQEINIVEALSCYTDTIFLLDRADLNPALAVLSKALE</sequence>